<comment type="cofactor">
    <cofactor evidence="1">
        <name>thiamine diphosphate</name>
        <dbReference type="ChEBI" id="CHEBI:58937"/>
    </cofactor>
</comment>
<dbReference type="GO" id="GO:0008661">
    <property type="term" value="F:1-deoxy-D-xylulose-5-phosphate synthase activity"/>
    <property type="evidence" value="ECO:0007669"/>
    <property type="project" value="UniProtKB-EC"/>
</dbReference>
<evidence type="ECO:0000313" key="6">
    <source>
        <dbReference type="Proteomes" id="UP000095651"/>
    </source>
</evidence>
<dbReference type="Gene3D" id="3.40.50.970">
    <property type="match status" value="1"/>
</dbReference>
<dbReference type="EC" id="2.2.1.7" evidence="5"/>
<dbReference type="SMART" id="SM00861">
    <property type="entry name" value="Transket_pyr"/>
    <property type="match status" value="1"/>
</dbReference>
<comment type="similarity">
    <text evidence="2">Belongs to the transketolase family.</text>
</comment>
<dbReference type="InterPro" id="IPR029061">
    <property type="entry name" value="THDP-binding"/>
</dbReference>
<dbReference type="InterPro" id="IPR033248">
    <property type="entry name" value="Transketolase_C"/>
</dbReference>
<accession>A0A174B7H7</accession>
<dbReference type="EMBL" id="CYZE01000003">
    <property type="protein sequence ID" value="CUN95700.1"/>
    <property type="molecule type" value="Genomic_DNA"/>
</dbReference>
<dbReference type="InterPro" id="IPR005475">
    <property type="entry name" value="Transketolase-like_Pyr-bd"/>
</dbReference>
<dbReference type="InterPro" id="IPR009014">
    <property type="entry name" value="Transketo_C/PFOR_II"/>
</dbReference>
<evidence type="ECO:0000259" key="4">
    <source>
        <dbReference type="SMART" id="SM00861"/>
    </source>
</evidence>
<evidence type="ECO:0000256" key="1">
    <source>
        <dbReference type="ARBA" id="ARBA00001964"/>
    </source>
</evidence>
<evidence type="ECO:0000313" key="5">
    <source>
        <dbReference type="EMBL" id="CUN95700.1"/>
    </source>
</evidence>
<gene>
    <name evidence="5" type="primary">dxs_1</name>
    <name evidence="5" type="ORF">ERS852407_01479</name>
</gene>
<evidence type="ECO:0000256" key="3">
    <source>
        <dbReference type="ARBA" id="ARBA00023052"/>
    </source>
</evidence>
<feature type="domain" description="Transketolase-like pyrimidine-binding" evidence="4">
    <location>
        <begin position="4"/>
        <end position="169"/>
    </location>
</feature>
<evidence type="ECO:0000256" key="2">
    <source>
        <dbReference type="ARBA" id="ARBA00007131"/>
    </source>
</evidence>
<dbReference type="SUPFAM" id="SSF52518">
    <property type="entry name" value="Thiamin diphosphate-binding fold (THDP-binding)"/>
    <property type="match status" value="1"/>
</dbReference>
<dbReference type="CDD" id="cd07033">
    <property type="entry name" value="TPP_PYR_DXS_TK_like"/>
    <property type="match status" value="1"/>
</dbReference>
<dbReference type="Proteomes" id="UP000095651">
    <property type="component" value="Unassembled WGS sequence"/>
</dbReference>
<dbReference type="RefSeq" id="WP_055653902.1">
    <property type="nucleotide sequence ID" value="NZ_CABIXC010000003.1"/>
</dbReference>
<dbReference type="PANTHER" id="PTHR43825:SF1">
    <property type="entry name" value="TRANSKETOLASE-LIKE PYRIMIDINE-BINDING DOMAIN-CONTAINING PROTEIN"/>
    <property type="match status" value="1"/>
</dbReference>
<dbReference type="AlphaFoldDB" id="A0A174B7H7"/>
<name>A0A174B7H7_9FIRM</name>
<organism evidence="5 6">
    <name type="scientific">Hungatella hathewayi</name>
    <dbReference type="NCBI Taxonomy" id="154046"/>
    <lineage>
        <taxon>Bacteria</taxon>
        <taxon>Bacillati</taxon>
        <taxon>Bacillota</taxon>
        <taxon>Clostridia</taxon>
        <taxon>Lachnospirales</taxon>
        <taxon>Lachnospiraceae</taxon>
        <taxon>Hungatella</taxon>
    </lineage>
</organism>
<dbReference type="FunFam" id="3.40.50.970:FF:000129">
    <property type="entry name" value="Transketolase"/>
    <property type="match status" value="1"/>
</dbReference>
<dbReference type="Gene3D" id="3.40.50.920">
    <property type="match status" value="1"/>
</dbReference>
<protein>
    <submittedName>
        <fullName evidence="5">Transketolase</fullName>
        <ecNumber evidence="5">2.2.1.7</ecNumber>
    </submittedName>
</protein>
<keyword evidence="3" id="KW-0786">Thiamine pyrophosphate</keyword>
<proteinExistence type="inferred from homology"/>
<sequence>MAEPAMREAYGDALLKMGEDERVVVLDADLAKATSSGKFAAKYPERFFDMGIAEQNLMGTAAGMAISGLKPFASTFALFAAGRAYEPIRNAICYAKAPVKIVATHAGLSPNSDGGSHETIEDIALMRVLPGMTVLSPCDYRQAFDMVLQMKEMDHPAYIRMSRHPVETVTAEGSHTEIGKIDVLREGGDVCFAATGVMVAEALHAAEALEEKGIHAAVLNVHTIKPLDKETLIRYGKSCKRMVTAEEHSVIGGLGSAVAEVLAECGGCCLKRVGIQDRFGQSGDLGELMECYGLTAKNLMETALSMCQPLCPSKRDTLSAHNKEEER</sequence>
<keyword evidence="5" id="KW-0808">Transferase</keyword>
<dbReference type="Pfam" id="PF02779">
    <property type="entry name" value="Transket_pyr"/>
    <property type="match status" value="1"/>
</dbReference>
<dbReference type="InterPro" id="IPR051157">
    <property type="entry name" value="PDH/Transketolase"/>
</dbReference>
<dbReference type="SUPFAM" id="SSF52922">
    <property type="entry name" value="TK C-terminal domain-like"/>
    <property type="match status" value="1"/>
</dbReference>
<reference evidence="5 6" key="1">
    <citation type="submission" date="2015-09" db="EMBL/GenBank/DDBJ databases">
        <authorList>
            <consortium name="Pathogen Informatics"/>
        </authorList>
    </citation>
    <scope>NUCLEOTIDE SEQUENCE [LARGE SCALE GENOMIC DNA]</scope>
    <source>
        <strain evidence="5 6">2789STDY5608850</strain>
    </source>
</reference>
<dbReference type="Pfam" id="PF02780">
    <property type="entry name" value="Transketolase_C"/>
    <property type="match status" value="1"/>
</dbReference>
<dbReference type="PANTHER" id="PTHR43825">
    <property type="entry name" value="PYRUVATE DEHYDROGENASE E1 COMPONENT"/>
    <property type="match status" value="1"/>
</dbReference>